<dbReference type="InterPro" id="IPR052337">
    <property type="entry name" value="SAT4-like"/>
</dbReference>
<evidence type="ECO:0000256" key="5">
    <source>
        <dbReference type="ARBA" id="ARBA00038359"/>
    </source>
</evidence>
<dbReference type="EMBL" id="NKUJ01000411">
    <property type="protein sequence ID" value="RMJ06483.1"/>
    <property type="molecule type" value="Genomic_DNA"/>
</dbReference>
<reference evidence="9 10" key="1">
    <citation type="submission" date="2017-06" db="EMBL/GenBank/DDBJ databases">
        <title>Comparative genomic analysis of Ambrosia Fusariam Clade fungi.</title>
        <authorList>
            <person name="Stajich J.E."/>
            <person name="Carrillo J."/>
            <person name="Kijimoto T."/>
            <person name="Eskalen A."/>
            <person name="O'Donnell K."/>
            <person name="Kasson M."/>
        </authorList>
    </citation>
    <scope>NUCLEOTIDE SEQUENCE [LARGE SCALE GENOMIC DNA]</scope>
    <source>
        <strain evidence="9">UCR3666</strain>
    </source>
</reference>
<protein>
    <recommendedName>
        <fullName evidence="8">Rhodopsin domain-containing protein</fullName>
    </recommendedName>
</protein>
<feature type="transmembrane region" description="Helical" evidence="7">
    <location>
        <begin position="225"/>
        <end position="249"/>
    </location>
</feature>
<comment type="subcellular location">
    <subcellularLocation>
        <location evidence="1">Membrane</location>
        <topology evidence="1">Multi-pass membrane protein</topology>
    </subcellularLocation>
</comment>
<feature type="transmembrane region" description="Helical" evidence="7">
    <location>
        <begin position="110"/>
        <end position="133"/>
    </location>
</feature>
<feature type="transmembrane region" description="Helical" evidence="7">
    <location>
        <begin position="65"/>
        <end position="90"/>
    </location>
</feature>
<dbReference type="Pfam" id="PF20684">
    <property type="entry name" value="Fung_rhodopsin"/>
    <property type="match status" value="1"/>
</dbReference>
<keyword evidence="3 7" id="KW-1133">Transmembrane helix</keyword>
<organism evidence="9 10">
    <name type="scientific">Fusarium kuroshium</name>
    <dbReference type="NCBI Taxonomy" id="2010991"/>
    <lineage>
        <taxon>Eukaryota</taxon>
        <taxon>Fungi</taxon>
        <taxon>Dikarya</taxon>
        <taxon>Ascomycota</taxon>
        <taxon>Pezizomycotina</taxon>
        <taxon>Sordariomycetes</taxon>
        <taxon>Hypocreomycetidae</taxon>
        <taxon>Hypocreales</taxon>
        <taxon>Nectriaceae</taxon>
        <taxon>Fusarium</taxon>
        <taxon>Fusarium solani species complex</taxon>
    </lineage>
</organism>
<feature type="transmembrane region" description="Helical" evidence="7">
    <location>
        <begin position="145"/>
        <end position="171"/>
    </location>
</feature>
<feature type="transmembrane region" description="Helical" evidence="7">
    <location>
        <begin position="32"/>
        <end position="53"/>
    </location>
</feature>
<name>A0A3M2RMB2_9HYPO</name>
<evidence type="ECO:0000256" key="6">
    <source>
        <dbReference type="SAM" id="MobiDB-lite"/>
    </source>
</evidence>
<feature type="compositionally biased region" description="Polar residues" evidence="6">
    <location>
        <begin position="303"/>
        <end position="314"/>
    </location>
</feature>
<evidence type="ECO:0000313" key="9">
    <source>
        <dbReference type="EMBL" id="RMJ06483.1"/>
    </source>
</evidence>
<dbReference type="STRING" id="2010991.A0A3M2RMB2"/>
<keyword evidence="2 7" id="KW-0812">Transmembrane</keyword>
<evidence type="ECO:0000256" key="4">
    <source>
        <dbReference type="ARBA" id="ARBA00023136"/>
    </source>
</evidence>
<evidence type="ECO:0000256" key="1">
    <source>
        <dbReference type="ARBA" id="ARBA00004141"/>
    </source>
</evidence>
<dbReference type="InterPro" id="IPR049326">
    <property type="entry name" value="Rhodopsin_dom_fungi"/>
</dbReference>
<feature type="domain" description="Rhodopsin" evidence="8">
    <location>
        <begin position="50"/>
        <end position="268"/>
    </location>
</feature>
<comment type="similarity">
    <text evidence="5">Belongs to the SAT4 family.</text>
</comment>
<comment type="caution">
    <text evidence="9">The sequence shown here is derived from an EMBL/GenBank/DDBJ whole genome shotgun (WGS) entry which is preliminary data.</text>
</comment>
<feature type="region of interest" description="Disordered" evidence="6">
    <location>
        <begin position="293"/>
        <end position="314"/>
    </location>
</feature>
<evidence type="ECO:0000259" key="8">
    <source>
        <dbReference type="Pfam" id="PF20684"/>
    </source>
</evidence>
<gene>
    <name evidence="9" type="ORF">CDV36_013918</name>
</gene>
<dbReference type="GO" id="GO:0016020">
    <property type="term" value="C:membrane"/>
    <property type="evidence" value="ECO:0007669"/>
    <property type="project" value="UniProtKB-SubCell"/>
</dbReference>
<proteinExistence type="inferred from homology"/>
<sequence>MPMVQGVPTVLEPPKGYVVDFENPRRQGVPEAYYVSGFGMALSFLFIAQRLYVKFFLTGGVQVDDVLLIFSYILAVATIALCLHMFATGVGGVHAWEISVTQFNAYLMDVYLAAFIYILCGSLSKLALLVFYLRLSPQRWFRIATWSTIVFIGRYTVGIFFACIFSCKPIAMSWDVTITDGACINRPSLYIATAVANIISDVILFFLPIPMVIKLQIPPRQKIGLVIIFGIGSLTVVTSVVRVSILPALLTDPDATWVIAWASSLAAIHLMLRAPEPEPEPEQPRFLSRFRRHSKKPAPTPQDILTKSDNPQSGSPLFKLLPAEVRNQIFALSLTDYEDPSPHKHYAGDTCFSRPSYFAPRKTDTALLRTCRAIYRECRFLPFMLTEQLHWLSFDVRAPPEYDVDNAVEKLHATAKEMAQQMGQERVQIEGIRVFPQMFKLEGGELERLLGTPYMDPKKLTITIRHADWWDWEDDAPLRFEGSWISDVSEELSPSLNEICIEMETLERKKRQVDRIAKMMIERWFFKKPDGTVLVADTEGSTRQESRWKGTSRWHDKRWVRDETEEGVIDYYIVSVTFRPRHIIERNGGKISKLVSKRAETNDYDDDELSLRLPDETAMDFPRPDQNAAVCFMVMAI</sequence>
<accession>A0A3M2RMB2</accession>
<dbReference type="AlphaFoldDB" id="A0A3M2RMB2"/>
<evidence type="ECO:0000313" key="10">
    <source>
        <dbReference type="Proteomes" id="UP000277212"/>
    </source>
</evidence>
<keyword evidence="4 7" id="KW-0472">Membrane</keyword>
<evidence type="ECO:0000256" key="3">
    <source>
        <dbReference type="ARBA" id="ARBA00022989"/>
    </source>
</evidence>
<dbReference type="OrthoDB" id="288942at2759"/>
<dbReference type="PANTHER" id="PTHR33048:SF124">
    <property type="entry name" value="INTEGRAL MEMBRANE PROTEIN"/>
    <property type="match status" value="1"/>
</dbReference>
<dbReference type="Proteomes" id="UP000277212">
    <property type="component" value="Unassembled WGS sequence"/>
</dbReference>
<evidence type="ECO:0000256" key="2">
    <source>
        <dbReference type="ARBA" id="ARBA00022692"/>
    </source>
</evidence>
<dbReference type="PANTHER" id="PTHR33048">
    <property type="entry name" value="PTH11-LIKE INTEGRAL MEMBRANE PROTEIN (AFU_ORTHOLOGUE AFUA_5G11245)"/>
    <property type="match status" value="1"/>
</dbReference>
<feature type="transmembrane region" description="Helical" evidence="7">
    <location>
        <begin position="191"/>
        <end position="213"/>
    </location>
</feature>
<keyword evidence="10" id="KW-1185">Reference proteome</keyword>
<evidence type="ECO:0000256" key="7">
    <source>
        <dbReference type="SAM" id="Phobius"/>
    </source>
</evidence>